<proteinExistence type="predicted"/>
<keyword evidence="1" id="KW-0472">Membrane</keyword>
<dbReference type="EMBL" id="BSFP01000067">
    <property type="protein sequence ID" value="GLL06115.1"/>
    <property type="molecule type" value="Genomic_DNA"/>
</dbReference>
<feature type="transmembrane region" description="Helical" evidence="1">
    <location>
        <begin position="36"/>
        <end position="58"/>
    </location>
</feature>
<accession>A0A9W6NQD4</accession>
<dbReference type="Proteomes" id="UP001143480">
    <property type="component" value="Unassembled WGS sequence"/>
</dbReference>
<feature type="transmembrane region" description="Helical" evidence="1">
    <location>
        <begin position="6"/>
        <end position="24"/>
    </location>
</feature>
<sequence>MREGSLRGLGAAVLVAASFGLSVWAGRIGSVGSWRWTAIVALAGVALVTLAFAVPAVMFDDGEAMGYFTLPVALVLIAGTVWLTGVDAEVRGGQWQPVIVMDKHCVTTDSGCSLQYHLSDARTERDLGWLTCDDDALHPGDRARLHVDPAGHHRPALEPCAHTSPSWTRTLHVVWGVWGLVALLAIVGAFVAAFAEW</sequence>
<dbReference type="RefSeq" id="WP_261964444.1">
    <property type="nucleotide sequence ID" value="NZ_BAAAXA010000001.1"/>
</dbReference>
<reference evidence="2" key="2">
    <citation type="submission" date="2023-01" db="EMBL/GenBank/DDBJ databases">
        <authorList>
            <person name="Sun Q."/>
            <person name="Evtushenko L."/>
        </authorList>
    </citation>
    <scope>NUCLEOTIDE SEQUENCE</scope>
    <source>
        <strain evidence="2">VKM Ac-1321</strain>
    </source>
</reference>
<feature type="transmembrane region" description="Helical" evidence="1">
    <location>
        <begin position="64"/>
        <end position="86"/>
    </location>
</feature>
<evidence type="ECO:0000256" key="1">
    <source>
        <dbReference type="SAM" id="Phobius"/>
    </source>
</evidence>
<name>A0A9W6NQD4_9ACTN</name>
<organism evidence="2 3">
    <name type="scientific">Dactylosporangium matsuzakiense</name>
    <dbReference type="NCBI Taxonomy" id="53360"/>
    <lineage>
        <taxon>Bacteria</taxon>
        <taxon>Bacillati</taxon>
        <taxon>Actinomycetota</taxon>
        <taxon>Actinomycetes</taxon>
        <taxon>Micromonosporales</taxon>
        <taxon>Micromonosporaceae</taxon>
        <taxon>Dactylosporangium</taxon>
    </lineage>
</organism>
<gene>
    <name evidence="2" type="ORF">GCM10017581_078630</name>
</gene>
<keyword evidence="1" id="KW-0812">Transmembrane</keyword>
<reference evidence="2" key="1">
    <citation type="journal article" date="2014" name="Int. J. Syst. Evol. Microbiol.">
        <title>Complete genome sequence of Corynebacterium casei LMG S-19264T (=DSM 44701T), isolated from a smear-ripened cheese.</title>
        <authorList>
            <consortium name="US DOE Joint Genome Institute (JGI-PGF)"/>
            <person name="Walter F."/>
            <person name="Albersmeier A."/>
            <person name="Kalinowski J."/>
            <person name="Ruckert C."/>
        </authorList>
    </citation>
    <scope>NUCLEOTIDE SEQUENCE</scope>
    <source>
        <strain evidence="2">VKM Ac-1321</strain>
    </source>
</reference>
<keyword evidence="3" id="KW-1185">Reference proteome</keyword>
<dbReference type="AlphaFoldDB" id="A0A9W6NQD4"/>
<evidence type="ECO:0000313" key="2">
    <source>
        <dbReference type="EMBL" id="GLL06115.1"/>
    </source>
</evidence>
<protein>
    <submittedName>
        <fullName evidence="2">Uncharacterized protein</fullName>
    </submittedName>
</protein>
<comment type="caution">
    <text evidence="2">The sequence shown here is derived from an EMBL/GenBank/DDBJ whole genome shotgun (WGS) entry which is preliminary data.</text>
</comment>
<keyword evidence="1" id="KW-1133">Transmembrane helix</keyword>
<feature type="transmembrane region" description="Helical" evidence="1">
    <location>
        <begin position="173"/>
        <end position="195"/>
    </location>
</feature>
<evidence type="ECO:0000313" key="3">
    <source>
        <dbReference type="Proteomes" id="UP001143480"/>
    </source>
</evidence>